<protein>
    <submittedName>
        <fullName evidence="1">Uncharacterized protein</fullName>
    </submittedName>
</protein>
<reference evidence="1" key="1">
    <citation type="submission" date="2018-02" db="EMBL/GenBank/DDBJ databases">
        <title>Rhizophora mucronata_Transcriptome.</title>
        <authorList>
            <person name="Meera S.P."/>
            <person name="Sreeshan A."/>
            <person name="Augustine A."/>
        </authorList>
    </citation>
    <scope>NUCLEOTIDE SEQUENCE</scope>
    <source>
        <tissue evidence="1">Leaf</tissue>
    </source>
</reference>
<organism evidence="1">
    <name type="scientific">Rhizophora mucronata</name>
    <name type="common">Asiatic mangrove</name>
    <dbReference type="NCBI Taxonomy" id="61149"/>
    <lineage>
        <taxon>Eukaryota</taxon>
        <taxon>Viridiplantae</taxon>
        <taxon>Streptophyta</taxon>
        <taxon>Embryophyta</taxon>
        <taxon>Tracheophyta</taxon>
        <taxon>Spermatophyta</taxon>
        <taxon>Magnoliopsida</taxon>
        <taxon>eudicotyledons</taxon>
        <taxon>Gunneridae</taxon>
        <taxon>Pentapetalae</taxon>
        <taxon>rosids</taxon>
        <taxon>fabids</taxon>
        <taxon>Malpighiales</taxon>
        <taxon>Rhizophoraceae</taxon>
        <taxon>Rhizophora</taxon>
    </lineage>
</organism>
<dbReference type="EMBL" id="GGEC01043667">
    <property type="protein sequence ID" value="MBX24151.1"/>
    <property type="molecule type" value="Transcribed_RNA"/>
</dbReference>
<sequence>MLVVRPIQVKQDSKRQKLKLYRDDQKKPEKE</sequence>
<name>A0A2P2M1S9_RHIMU</name>
<proteinExistence type="predicted"/>
<accession>A0A2P2M1S9</accession>
<dbReference type="AlphaFoldDB" id="A0A2P2M1S9"/>
<evidence type="ECO:0000313" key="1">
    <source>
        <dbReference type="EMBL" id="MBX24151.1"/>
    </source>
</evidence>